<dbReference type="EMBL" id="GBXM01033668">
    <property type="protein sequence ID" value="JAH74909.1"/>
    <property type="molecule type" value="Transcribed_RNA"/>
</dbReference>
<dbReference type="AlphaFoldDB" id="A0A0E9V9W8"/>
<reference evidence="2" key="1">
    <citation type="submission" date="2014-11" db="EMBL/GenBank/DDBJ databases">
        <authorList>
            <person name="Amaro Gonzalez C."/>
        </authorList>
    </citation>
    <scope>NUCLEOTIDE SEQUENCE</scope>
</reference>
<sequence>MILCSAVSKQKQNPEPQGEVCDRVGPARHKMARGSKFMSQLHLIRE</sequence>
<name>A0A0E9V9W8_ANGAN</name>
<protein>
    <submittedName>
        <fullName evidence="2">Uncharacterized protein</fullName>
    </submittedName>
</protein>
<proteinExistence type="predicted"/>
<organism evidence="2">
    <name type="scientific">Anguilla anguilla</name>
    <name type="common">European freshwater eel</name>
    <name type="synonym">Muraena anguilla</name>
    <dbReference type="NCBI Taxonomy" id="7936"/>
    <lineage>
        <taxon>Eukaryota</taxon>
        <taxon>Metazoa</taxon>
        <taxon>Chordata</taxon>
        <taxon>Craniata</taxon>
        <taxon>Vertebrata</taxon>
        <taxon>Euteleostomi</taxon>
        <taxon>Actinopterygii</taxon>
        <taxon>Neopterygii</taxon>
        <taxon>Teleostei</taxon>
        <taxon>Anguilliformes</taxon>
        <taxon>Anguillidae</taxon>
        <taxon>Anguilla</taxon>
    </lineage>
</organism>
<reference evidence="2" key="2">
    <citation type="journal article" date="2015" name="Fish Shellfish Immunol.">
        <title>Early steps in the European eel (Anguilla anguilla)-Vibrio vulnificus interaction in the gills: Role of the RtxA13 toxin.</title>
        <authorList>
            <person name="Callol A."/>
            <person name="Pajuelo D."/>
            <person name="Ebbesson L."/>
            <person name="Teles M."/>
            <person name="MacKenzie S."/>
            <person name="Amaro C."/>
        </authorList>
    </citation>
    <scope>NUCLEOTIDE SEQUENCE</scope>
</reference>
<evidence type="ECO:0000256" key="1">
    <source>
        <dbReference type="SAM" id="MobiDB-lite"/>
    </source>
</evidence>
<evidence type="ECO:0000313" key="2">
    <source>
        <dbReference type="EMBL" id="JAH74909.1"/>
    </source>
</evidence>
<feature type="region of interest" description="Disordered" evidence="1">
    <location>
        <begin position="1"/>
        <end position="22"/>
    </location>
</feature>
<accession>A0A0E9V9W8</accession>